<evidence type="ECO:0000313" key="2">
    <source>
        <dbReference type="Proteomes" id="UP001151760"/>
    </source>
</evidence>
<reference evidence="1" key="1">
    <citation type="journal article" date="2022" name="Int. J. Mol. Sci.">
        <title>Draft Genome of Tanacetum Coccineum: Genomic Comparison of Closely Related Tanacetum-Family Plants.</title>
        <authorList>
            <person name="Yamashiro T."/>
            <person name="Shiraishi A."/>
            <person name="Nakayama K."/>
            <person name="Satake H."/>
        </authorList>
    </citation>
    <scope>NUCLEOTIDE SEQUENCE</scope>
</reference>
<gene>
    <name evidence="1" type="ORF">Tco_0705691</name>
</gene>
<evidence type="ECO:0008006" key="3">
    <source>
        <dbReference type="Google" id="ProtNLM"/>
    </source>
</evidence>
<comment type="caution">
    <text evidence="1">The sequence shown here is derived from an EMBL/GenBank/DDBJ whole genome shotgun (WGS) entry which is preliminary data.</text>
</comment>
<protein>
    <recommendedName>
        <fullName evidence="3">RNA-directed DNA polymerase, eukaryota, reverse transcriptase zinc-binding domain protein</fullName>
    </recommendedName>
</protein>
<name>A0ABQ4Y7A1_9ASTR</name>
<dbReference type="EMBL" id="BQNB010010109">
    <property type="protein sequence ID" value="GJS72850.1"/>
    <property type="molecule type" value="Genomic_DNA"/>
</dbReference>
<dbReference type="Proteomes" id="UP001151760">
    <property type="component" value="Unassembled WGS sequence"/>
</dbReference>
<sequence>MERRISKEEVKRAVWDCGVDKSPGPDGFSFSFYRHFWPVIEKDVFEDVDYFFMYGEIPNGCNSNFIALIPKILDANMVWICQISQEISQKQTRERMSDQEAKEIKDKAREIMPQPSTVNCS</sequence>
<accession>A0ABQ4Y7A1</accession>
<proteinExistence type="predicted"/>
<reference evidence="1" key="2">
    <citation type="submission" date="2022-01" db="EMBL/GenBank/DDBJ databases">
        <authorList>
            <person name="Yamashiro T."/>
            <person name="Shiraishi A."/>
            <person name="Satake H."/>
            <person name="Nakayama K."/>
        </authorList>
    </citation>
    <scope>NUCLEOTIDE SEQUENCE</scope>
</reference>
<organism evidence="1 2">
    <name type="scientific">Tanacetum coccineum</name>
    <dbReference type="NCBI Taxonomy" id="301880"/>
    <lineage>
        <taxon>Eukaryota</taxon>
        <taxon>Viridiplantae</taxon>
        <taxon>Streptophyta</taxon>
        <taxon>Embryophyta</taxon>
        <taxon>Tracheophyta</taxon>
        <taxon>Spermatophyta</taxon>
        <taxon>Magnoliopsida</taxon>
        <taxon>eudicotyledons</taxon>
        <taxon>Gunneridae</taxon>
        <taxon>Pentapetalae</taxon>
        <taxon>asterids</taxon>
        <taxon>campanulids</taxon>
        <taxon>Asterales</taxon>
        <taxon>Asteraceae</taxon>
        <taxon>Asteroideae</taxon>
        <taxon>Anthemideae</taxon>
        <taxon>Anthemidinae</taxon>
        <taxon>Tanacetum</taxon>
    </lineage>
</organism>
<keyword evidence="2" id="KW-1185">Reference proteome</keyword>
<evidence type="ECO:0000313" key="1">
    <source>
        <dbReference type="EMBL" id="GJS72850.1"/>
    </source>
</evidence>